<reference evidence="1 2" key="1">
    <citation type="journal article" date="2012" name="J. Bacteriol.">
        <title>Genome Sequence of "Candidatus Mycoplasma haemolamae" Strain Purdue, a Red Blood Cell Pathogen of Alpacas (Vicugna pacos) and Llamas (Lama glama).</title>
        <authorList>
            <person name="Guimaraes A.M."/>
            <person name="Toth B."/>
            <person name="Santos A.P."/>
            <person name="do Nascimento N.C."/>
            <person name="Kritchevsky J.E."/>
            <person name="Messick J.B."/>
        </authorList>
    </citation>
    <scope>NUCLEOTIDE SEQUENCE [LARGE SCALE GENOMIC DNA]</scope>
    <source>
        <strain evidence="1 2">Purdue</strain>
    </source>
</reference>
<name>I7CG30_MYCHA</name>
<dbReference type="HOGENOM" id="CLU_137333_0_0_14"/>
<reference evidence="2" key="2">
    <citation type="submission" date="2012-07" db="EMBL/GenBank/DDBJ databases">
        <title>Complete genome sequence of 'Candidatus Mycoplasma haemolamae'.</title>
        <authorList>
            <person name="Guimaraes A.M.S."/>
            <person name="Toth B."/>
            <person name="Santos A.P."/>
            <person name="Nascimento N.C."/>
            <person name="Sojka J.E."/>
            <person name="Messick J.B."/>
        </authorList>
    </citation>
    <scope>NUCLEOTIDE SEQUENCE [LARGE SCALE GENOMIC DNA]</scope>
    <source>
        <strain evidence="2">Purdue</strain>
    </source>
</reference>
<evidence type="ECO:0000313" key="2">
    <source>
        <dbReference type="Proteomes" id="UP000006502"/>
    </source>
</evidence>
<organism evidence="1 2">
    <name type="scientific">Mycoplasma haematolamae (strain Purdue)</name>
    <dbReference type="NCBI Taxonomy" id="1212765"/>
    <lineage>
        <taxon>Bacteria</taxon>
        <taxon>Bacillati</taxon>
        <taxon>Mycoplasmatota</taxon>
        <taxon>Mollicutes</taxon>
        <taxon>Mycoplasmataceae</taxon>
        <taxon>Mycoplasma</taxon>
    </lineage>
</organism>
<dbReference type="EMBL" id="CP003731">
    <property type="protein sequence ID" value="AFO52191.1"/>
    <property type="molecule type" value="Genomic_DNA"/>
</dbReference>
<dbReference type="AlphaFoldDB" id="I7CG30"/>
<accession>I7CG30</accession>
<evidence type="ECO:0000313" key="1">
    <source>
        <dbReference type="EMBL" id="AFO52191.1"/>
    </source>
</evidence>
<dbReference type="OrthoDB" id="9812260at2"/>
<keyword evidence="2" id="KW-1185">Reference proteome</keyword>
<dbReference type="Proteomes" id="UP000006502">
    <property type="component" value="Chromosome"/>
</dbReference>
<dbReference type="PATRIC" id="fig|1212765.3.peg.692"/>
<gene>
    <name evidence="1" type="ordered locus">MHLP_03055</name>
</gene>
<proteinExistence type="predicted"/>
<sequence>MKSKIAGTIASVLAVGGATTGTVFGVNNDSNDAVLLKAIEKQTLKQQETKAYTFQFGDKTVSLACPLGSHPDASLDKAYKGTHMALYCRKNQGRNWWERYTQDRVLDWDSYASINGYKPKCTVKNGDMTKYQCTELKHLNIEEKKEQRMRDDASNDWIQIG</sequence>
<protein>
    <submittedName>
        <fullName evidence="1">Uncharacterized protein</fullName>
    </submittedName>
</protein>
<dbReference type="STRING" id="1212765.MHLP_03055"/>
<dbReference type="KEGG" id="mhl:MHLP_03055"/>